<organism evidence="1 2">
    <name type="scientific">Coprococcus comes</name>
    <dbReference type="NCBI Taxonomy" id="410072"/>
    <lineage>
        <taxon>Bacteria</taxon>
        <taxon>Bacillati</taxon>
        <taxon>Bacillota</taxon>
        <taxon>Clostridia</taxon>
        <taxon>Lachnospirales</taxon>
        <taxon>Lachnospiraceae</taxon>
        <taxon>Coprococcus</taxon>
    </lineage>
</organism>
<evidence type="ECO:0000313" key="1">
    <source>
        <dbReference type="EMBL" id="CUO74144.1"/>
    </source>
</evidence>
<reference evidence="1 2" key="1">
    <citation type="submission" date="2015-09" db="EMBL/GenBank/DDBJ databases">
        <authorList>
            <consortium name="Pathogen Informatics"/>
        </authorList>
    </citation>
    <scope>NUCLEOTIDE SEQUENCE [LARGE SCALE GENOMIC DNA]</scope>
    <source>
        <strain evidence="1 2">2789STDY5834866</strain>
    </source>
</reference>
<dbReference type="RefSeq" id="WP_055261983.1">
    <property type="nucleotide sequence ID" value="NZ_CYZK01000025.1"/>
</dbReference>
<name>A0A174HGZ7_9FIRM</name>
<evidence type="ECO:0000313" key="2">
    <source>
        <dbReference type="Proteomes" id="UP000095362"/>
    </source>
</evidence>
<dbReference type="Proteomes" id="UP000095362">
    <property type="component" value="Unassembled WGS sequence"/>
</dbReference>
<dbReference type="AlphaFoldDB" id="A0A174HGZ7"/>
<sequence>MLTKESKTVLYHLYKEYCLRRSNGLSRSASKEFDSSESVQKLLFPDWSVSDVDDCMCELGRNGYLDNHHASDFIYDSSLTDKAIVTMENQKKETLLNVVNFLAQFIP</sequence>
<proteinExistence type="predicted"/>
<protein>
    <submittedName>
        <fullName evidence="1">Uncharacterized protein</fullName>
    </submittedName>
</protein>
<gene>
    <name evidence="1" type="ORF">ERS852481_02760</name>
</gene>
<accession>A0A174HGZ7</accession>
<dbReference type="EMBL" id="CYZK01000025">
    <property type="protein sequence ID" value="CUO74144.1"/>
    <property type="molecule type" value="Genomic_DNA"/>
</dbReference>